<reference evidence="1" key="1">
    <citation type="submission" date="2014-11" db="EMBL/GenBank/DDBJ databases">
        <authorList>
            <person name="Amaro Gonzalez C."/>
        </authorList>
    </citation>
    <scope>NUCLEOTIDE SEQUENCE</scope>
</reference>
<dbReference type="AlphaFoldDB" id="A0A0E9SIG6"/>
<organism evidence="1">
    <name type="scientific">Anguilla anguilla</name>
    <name type="common">European freshwater eel</name>
    <name type="synonym">Muraena anguilla</name>
    <dbReference type="NCBI Taxonomy" id="7936"/>
    <lineage>
        <taxon>Eukaryota</taxon>
        <taxon>Metazoa</taxon>
        <taxon>Chordata</taxon>
        <taxon>Craniata</taxon>
        <taxon>Vertebrata</taxon>
        <taxon>Euteleostomi</taxon>
        <taxon>Actinopterygii</taxon>
        <taxon>Neopterygii</taxon>
        <taxon>Teleostei</taxon>
        <taxon>Anguilliformes</taxon>
        <taxon>Anguillidae</taxon>
        <taxon>Anguilla</taxon>
    </lineage>
</organism>
<reference evidence="1" key="2">
    <citation type="journal article" date="2015" name="Fish Shellfish Immunol.">
        <title>Early steps in the European eel (Anguilla anguilla)-Vibrio vulnificus interaction in the gills: Role of the RtxA13 toxin.</title>
        <authorList>
            <person name="Callol A."/>
            <person name="Pajuelo D."/>
            <person name="Ebbesson L."/>
            <person name="Teles M."/>
            <person name="MacKenzie S."/>
            <person name="Amaro C."/>
        </authorList>
    </citation>
    <scope>NUCLEOTIDE SEQUENCE</scope>
</reference>
<name>A0A0E9SIG6_ANGAN</name>
<evidence type="ECO:0000313" key="1">
    <source>
        <dbReference type="EMBL" id="JAH40273.1"/>
    </source>
</evidence>
<dbReference type="EMBL" id="GBXM01068304">
    <property type="protein sequence ID" value="JAH40273.1"/>
    <property type="molecule type" value="Transcribed_RNA"/>
</dbReference>
<protein>
    <submittedName>
        <fullName evidence="1">Uncharacterized protein</fullName>
    </submittedName>
</protein>
<sequence>MSKNSCKSNTEKICLEFLFKTIQGPFRLLSWLIISKQSKKTAKEE</sequence>
<proteinExistence type="predicted"/>
<accession>A0A0E9SIG6</accession>